<dbReference type="STRING" id="1229662.W3X950"/>
<keyword evidence="4" id="KW-0285">Flavoprotein</keyword>
<dbReference type="KEGG" id="pfy:PFICI_04451"/>
<dbReference type="OMA" id="KEHWIAT"/>
<dbReference type="PANTHER" id="PTHR47356">
    <property type="entry name" value="FAD-DEPENDENT MONOOXYGENASE ASQG-RELATED"/>
    <property type="match status" value="1"/>
</dbReference>
<dbReference type="AlphaFoldDB" id="W3X950"/>
<dbReference type="EMBL" id="KI912111">
    <property type="protein sequence ID" value="ETS82575.1"/>
    <property type="molecule type" value="Genomic_DNA"/>
</dbReference>
<gene>
    <name evidence="9" type="ORF">PFICI_04451</name>
</gene>
<feature type="domain" description="FAD-binding" evidence="8">
    <location>
        <begin position="4"/>
        <end position="346"/>
    </location>
</feature>
<dbReference type="InterPro" id="IPR050562">
    <property type="entry name" value="FAD_mOase_fung"/>
</dbReference>
<keyword evidence="6" id="KW-0560">Oxidoreductase</keyword>
<dbReference type="eggNOG" id="KOG2614">
    <property type="taxonomic scope" value="Eukaryota"/>
</dbReference>
<protein>
    <recommendedName>
        <fullName evidence="8">FAD-binding domain-containing protein</fullName>
    </recommendedName>
</protein>
<dbReference type="GeneID" id="19269464"/>
<dbReference type="GO" id="GO:0004497">
    <property type="term" value="F:monooxygenase activity"/>
    <property type="evidence" value="ECO:0007669"/>
    <property type="project" value="InterPro"/>
</dbReference>
<evidence type="ECO:0000256" key="5">
    <source>
        <dbReference type="ARBA" id="ARBA00022827"/>
    </source>
</evidence>
<name>W3X950_PESFW</name>
<evidence type="ECO:0000259" key="8">
    <source>
        <dbReference type="Pfam" id="PF01494"/>
    </source>
</evidence>
<dbReference type="RefSeq" id="XP_007831223.1">
    <property type="nucleotide sequence ID" value="XM_007833032.1"/>
</dbReference>
<evidence type="ECO:0000313" key="9">
    <source>
        <dbReference type="EMBL" id="ETS82575.1"/>
    </source>
</evidence>
<dbReference type="Proteomes" id="UP000030651">
    <property type="component" value="Unassembled WGS sequence"/>
</dbReference>
<evidence type="ECO:0000313" key="10">
    <source>
        <dbReference type="Proteomes" id="UP000030651"/>
    </source>
</evidence>
<sequence>MPFRVIIAGGSVAGLTLANVLEKFDIDYVILEAHAVIAPQLGASIGLLPSGLQILDQLGCYESIRRHVGADCYYQTTVRRFDGQFRSKKKDITFPEELEQKTGYPQLFIDRQMLLETLFENLKFKERVLTSKRVTHIDSVEGGVCVCTEDGSEYTGDIVIGADGIHSAVRREMWRNAREAELEASHIDEGSCIQADSKCLFGISQRPAALGSTPRQINAYFDDWNYMMFSVPGNRLYWFLFTGMEKACGGQIPRFTKEDEADLVKDRLGDLVTESVTFGDVYKHRQISTLVAVEEHVFARWHFRRMLTIGDAAHKLHPITAQGGNHVMEAAAALVNALRRKLSRASAKDTASLSDNDVAEAFAELQASRYDRALAAVLQGQRSNALVAKNTFLARMFIHYVFPWVGERLIMHLVVQSAKTGARIEDIAPPKYALASGETRSSRSGRLLWSAGAIGVGLLATVLYLYC</sequence>
<dbReference type="HOGENOM" id="CLU_009665_12_2_1"/>
<dbReference type="PANTHER" id="PTHR47356:SF2">
    <property type="entry name" value="FAD-BINDING DOMAIN-CONTAINING PROTEIN-RELATED"/>
    <property type="match status" value="1"/>
</dbReference>
<comment type="pathway">
    <text evidence="2">Secondary metabolite biosynthesis.</text>
</comment>
<dbReference type="InterPro" id="IPR036188">
    <property type="entry name" value="FAD/NAD-bd_sf"/>
</dbReference>
<evidence type="ECO:0000256" key="6">
    <source>
        <dbReference type="ARBA" id="ARBA00023002"/>
    </source>
</evidence>
<proteinExistence type="inferred from homology"/>
<reference evidence="10" key="1">
    <citation type="journal article" date="2015" name="BMC Genomics">
        <title>Genomic and transcriptomic analysis of the endophytic fungus Pestalotiopsis fici reveals its lifestyle and high potential for synthesis of natural products.</title>
        <authorList>
            <person name="Wang X."/>
            <person name="Zhang X."/>
            <person name="Liu L."/>
            <person name="Xiang M."/>
            <person name="Wang W."/>
            <person name="Sun X."/>
            <person name="Che Y."/>
            <person name="Guo L."/>
            <person name="Liu G."/>
            <person name="Guo L."/>
            <person name="Wang C."/>
            <person name="Yin W.B."/>
            <person name="Stadler M."/>
            <person name="Zhang X."/>
            <person name="Liu X."/>
        </authorList>
    </citation>
    <scope>NUCLEOTIDE SEQUENCE [LARGE SCALE GENOMIC DNA]</scope>
    <source>
        <strain evidence="10">W106-1 / CGMCC3.15140</strain>
    </source>
</reference>
<keyword evidence="10" id="KW-1185">Reference proteome</keyword>
<dbReference type="GO" id="GO:0071949">
    <property type="term" value="F:FAD binding"/>
    <property type="evidence" value="ECO:0007669"/>
    <property type="project" value="InterPro"/>
</dbReference>
<keyword evidence="5" id="KW-0274">FAD</keyword>
<dbReference type="SUPFAM" id="SSF51905">
    <property type="entry name" value="FAD/NAD(P)-binding domain"/>
    <property type="match status" value="1"/>
</dbReference>
<comment type="cofactor">
    <cofactor evidence="1">
        <name>FAD</name>
        <dbReference type="ChEBI" id="CHEBI:57692"/>
    </cofactor>
</comment>
<evidence type="ECO:0000256" key="1">
    <source>
        <dbReference type="ARBA" id="ARBA00001974"/>
    </source>
</evidence>
<evidence type="ECO:0000256" key="7">
    <source>
        <dbReference type="SAM" id="Phobius"/>
    </source>
</evidence>
<evidence type="ECO:0000256" key="4">
    <source>
        <dbReference type="ARBA" id="ARBA00022630"/>
    </source>
</evidence>
<evidence type="ECO:0000256" key="2">
    <source>
        <dbReference type="ARBA" id="ARBA00005179"/>
    </source>
</evidence>
<keyword evidence="7" id="KW-1133">Transmembrane helix</keyword>
<feature type="transmembrane region" description="Helical" evidence="7">
    <location>
        <begin position="447"/>
        <end position="466"/>
    </location>
</feature>
<dbReference type="InterPro" id="IPR002938">
    <property type="entry name" value="FAD-bd"/>
</dbReference>
<keyword evidence="7" id="KW-0812">Transmembrane</keyword>
<dbReference type="InParanoid" id="W3X950"/>
<comment type="similarity">
    <text evidence="3">Belongs to the paxM FAD-dependent monooxygenase family.</text>
</comment>
<dbReference type="PRINTS" id="PR00420">
    <property type="entry name" value="RNGMNOXGNASE"/>
</dbReference>
<organism evidence="9 10">
    <name type="scientific">Pestalotiopsis fici (strain W106-1 / CGMCC3.15140)</name>
    <dbReference type="NCBI Taxonomy" id="1229662"/>
    <lineage>
        <taxon>Eukaryota</taxon>
        <taxon>Fungi</taxon>
        <taxon>Dikarya</taxon>
        <taxon>Ascomycota</taxon>
        <taxon>Pezizomycotina</taxon>
        <taxon>Sordariomycetes</taxon>
        <taxon>Xylariomycetidae</taxon>
        <taxon>Amphisphaeriales</taxon>
        <taxon>Sporocadaceae</taxon>
        <taxon>Pestalotiopsis</taxon>
    </lineage>
</organism>
<accession>W3X950</accession>
<evidence type="ECO:0000256" key="3">
    <source>
        <dbReference type="ARBA" id="ARBA00007992"/>
    </source>
</evidence>
<dbReference type="Gene3D" id="3.50.50.60">
    <property type="entry name" value="FAD/NAD(P)-binding domain"/>
    <property type="match status" value="1"/>
</dbReference>
<dbReference type="Pfam" id="PF01494">
    <property type="entry name" value="FAD_binding_3"/>
    <property type="match status" value="1"/>
</dbReference>
<dbReference type="OrthoDB" id="10029326at2759"/>
<keyword evidence="7" id="KW-0472">Membrane</keyword>